<feature type="compositionally biased region" description="Polar residues" evidence="1">
    <location>
        <begin position="447"/>
        <end position="462"/>
    </location>
</feature>
<gene>
    <name evidence="2" type="ORF">MIND_01292400</name>
</gene>
<proteinExistence type="predicted"/>
<feature type="region of interest" description="Disordered" evidence="1">
    <location>
        <begin position="398"/>
        <end position="426"/>
    </location>
</feature>
<feature type="compositionally biased region" description="Basic and acidic residues" evidence="1">
    <location>
        <begin position="299"/>
        <end position="308"/>
    </location>
</feature>
<reference evidence="2" key="1">
    <citation type="submission" date="2020-05" db="EMBL/GenBank/DDBJ databases">
        <title>Mycena genomes resolve the evolution of fungal bioluminescence.</title>
        <authorList>
            <person name="Tsai I.J."/>
        </authorList>
    </citation>
    <scope>NUCLEOTIDE SEQUENCE</scope>
    <source>
        <strain evidence="2">171206Taipei</strain>
    </source>
</reference>
<feature type="compositionally biased region" description="Basic and acidic residues" evidence="1">
    <location>
        <begin position="260"/>
        <end position="271"/>
    </location>
</feature>
<evidence type="ECO:0000256" key="1">
    <source>
        <dbReference type="SAM" id="MobiDB-lite"/>
    </source>
</evidence>
<sequence>MTAGPPWSGWIETTGDALIIFEAAKRNLIPRVTRRLVDNERSMIMSGSVFVFNEEESGIKRWTDGCYWSPSRILGNFLLYRETDKKGASHGSKKRKQEELDSEEGEGEMEGESLSRPKNQVVHGVDRNEERKLMGSLTNSVKFKKDGLMKKTLSMTINGSTHHLISYYKIADVTAGRLRTPSTLPEFVSLEISPVFLDKANFRCPPKMELDPDGHPRYRGEADEVLAQGMDLGLGISAAPIRVSRSTSNGKGRNNIIKGKARDLDEQDVKPSNRSLTSRRHIPAHEPRSPPTSRIGTSRKRELHRDESLSPTPTSSTLKRAKVESVDVSPLRVFIPSTPATQPSPSSVKPPPIITPQTNQISVSTAMQATPTSSNSMSSSSLAAAAAAYTQEASQQIRVKQSQSLSDLAGPTPQTQMRSLPSMVYYPPSDDSPSYYPSQTISTLIPTPNSWSTEMPTSWSRQLQHEHSLASYHTPFSPASASSLNAALVPGPPKSSSAPSHVRYQDDDQYR</sequence>
<feature type="compositionally biased region" description="Polar residues" evidence="1">
    <location>
        <begin position="398"/>
        <end position="419"/>
    </location>
</feature>
<feature type="compositionally biased region" description="Low complexity" evidence="1">
    <location>
        <begin position="309"/>
        <end position="318"/>
    </location>
</feature>
<feature type="region of interest" description="Disordered" evidence="1">
    <location>
        <begin position="87"/>
        <end position="130"/>
    </location>
</feature>
<feature type="compositionally biased region" description="Acidic residues" evidence="1">
    <location>
        <begin position="100"/>
        <end position="111"/>
    </location>
</feature>
<dbReference type="PANTHER" id="PTHR28027:SF2">
    <property type="entry name" value="TRANSCRIPTIONAL REGULATOR MIT1"/>
    <property type="match status" value="1"/>
</dbReference>
<comment type="caution">
    <text evidence="2">The sequence shown here is derived from an EMBL/GenBank/DDBJ whole genome shotgun (WGS) entry which is preliminary data.</text>
</comment>
<feature type="compositionally biased region" description="Low complexity" evidence="1">
    <location>
        <begin position="336"/>
        <end position="347"/>
    </location>
</feature>
<accession>A0A8H6RZE6</accession>
<feature type="region of interest" description="Disordered" evidence="1">
    <location>
        <begin position="244"/>
        <end position="323"/>
    </location>
</feature>
<organism evidence="2 3">
    <name type="scientific">Mycena indigotica</name>
    <dbReference type="NCBI Taxonomy" id="2126181"/>
    <lineage>
        <taxon>Eukaryota</taxon>
        <taxon>Fungi</taxon>
        <taxon>Dikarya</taxon>
        <taxon>Basidiomycota</taxon>
        <taxon>Agaricomycotina</taxon>
        <taxon>Agaricomycetes</taxon>
        <taxon>Agaricomycetidae</taxon>
        <taxon>Agaricales</taxon>
        <taxon>Marasmiineae</taxon>
        <taxon>Mycenaceae</taxon>
        <taxon>Mycena</taxon>
    </lineage>
</organism>
<keyword evidence="3" id="KW-1185">Reference proteome</keyword>
<dbReference type="EMBL" id="JACAZF010000014">
    <property type="protein sequence ID" value="KAF7290525.1"/>
    <property type="molecule type" value="Genomic_DNA"/>
</dbReference>
<feature type="region of interest" description="Disordered" evidence="1">
    <location>
        <begin position="447"/>
        <end position="467"/>
    </location>
</feature>
<dbReference type="GeneID" id="59351903"/>
<dbReference type="GO" id="GO:0003677">
    <property type="term" value="F:DNA binding"/>
    <property type="evidence" value="ECO:0007669"/>
    <property type="project" value="TreeGrafter"/>
</dbReference>
<dbReference type="Pfam" id="PF09729">
    <property type="entry name" value="Gti1_Pac2"/>
    <property type="match status" value="1"/>
</dbReference>
<dbReference type="PANTHER" id="PTHR28027">
    <property type="entry name" value="TRANSCRIPTIONAL REGULATOR MIT1"/>
    <property type="match status" value="1"/>
</dbReference>
<dbReference type="InterPro" id="IPR018608">
    <property type="entry name" value="Gti1/Pac2"/>
</dbReference>
<dbReference type="RefSeq" id="XP_037213885.1">
    <property type="nucleotide sequence ID" value="XM_037369387.1"/>
</dbReference>
<dbReference type="AlphaFoldDB" id="A0A8H6RZE6"/>
<evidence type="ECO:0000313" key="2">
    <source>
        <dbReference type="EMBL" id="KAF7290525.1"/>
    </source>
</evidence>
<protein>
    <submittedName>
        <fullName evidence="2">Uncharacterized protein</fullName>
    </submittedName>
</protein>
<evidence type="ECO:0000313" key="3">
    <source>
        <dbReference type="Proteomes" id="UP000636479"/>
    </source>
</evidence>
<dbReference type="Proteomes" id="UP000636479">
    <property type="component" value="Unassembled WGS sequence"/>
</dbReference>
<feature type="region of interest" description="Disordered" evidence="1">
    <location>
        <begin position="481"/>
        <end position="511"/>
    </location>
</feature>
<feature type="region of interest" description="Disordered" evidence="1">
    <location>
        <begin position="335"/>
        <end position="357"/>
    </location>
</feature>
<dbReference type="OrthoDB" id="5572844at2759"/>
<name>A0A8H6RZE6_9AGAR</name>